<comment type="cofactor">
    <cofactor evidence="1">
        <name>Zn(2+)</name>
        <dbReference type="ChEBI" id="CHEBI:29105"/>
    </cofactor>
</comment>
<sequence>MGIVEEVGPGATQVKPGDRVSVPFNIACGTCRNCQSGWWSSCTRTNPTEGMDGAAYGYANMGPLRRRPGSVPAGAVRRCQSAAPATRHGVRE</sequence>
<dbReference type="InterPro" id="IPR011032">
    <property type="entry name" value="GroES-like_sf"/>
</dbReference>
<evidence type="ECO:0000256" key="3">
    <source>
        <dbReference type="ARBA" id="ARBA00022833"/>
    </source>
</evidence>
<dbReference type="SUPFAM" id="SSF50129">
    <property type="entry name" value="GroES-like"/>
    <property type="match status" value="1"/>
</dbReference>
<feature type="region of interest" description="Disordered" evidence="4">
    <location>
        <begin position="69"/>
        <end position="92"/>
    </location>
</feature>
<name>A0ABT4BCF5_9ACTN</name>
<dbReference type="Gene3D" id="3.90.180.10">
    <property type="entry name" value="Medium-chain alcohol dehydrogenases, catalytic domain"/>
    <property type="match status" value="1"/>
</dbReference>
<accession>A0ABT4BCF5</accession>
<comment type="caution">
    <text evidence="6">The sequence shown here is derived from an EMBL/GenBank/DDBJ whole genome shotgun (WGS) entry which is preliminary data.</text>
</comment>
<evidence type="ECO:0000259" key="5">
    <source>
        <dbReference type="Pfam" id="PF08240"/>
    </source>
</evidence>
<feature type="domain" description="Alcohol dehydrogenase-like N-terminal" evidence="5">
    <location>
        <begin position="1"/>
        <end position="58"/>
    </location>
</feature>
<keyword evidence="3" id="KW-0862">Zinc</keyword>
<dbReference type="InterPro" id="IPR013154">
    <property type="entry name" value="ADH-like_N"/>
</dbReference>
<evidence type="ECO:0000256" key="1">
    <source>
        <dbReference type="ARBA" id="ARBA00001947"/>
    </source>
</evidence>
<proteinExistence type="predicted"/>
<reference evidence="6" key="1">
    <citation type="submission" date="2022-11" db="EMBL/GenBank/DDBJ databases">
        <authorList>
            <person name="Somphong A."/>
            <person name="Phongsopitanun W."/>
        </authorList>
    </citation>
    <scope>NUCLEOTIDE SEQUENCE</scope>
    <source>
        <strain evidence="6">Pm04-4</strain>
    </source>
</reference>
<protein>
    <submittedName>
        <fullName evidence="6">Alcohol dehydrogenase catalytic domain-containing protein</fullName>
    </submittedName>
</protein>
<evidence type="ECO:0000256" key="2">
    <source>
        <dbReference type="ARBA" id="ARBA00022723"/>
    </source>
</evidence>
<dbReference type="Pfam" id="PF08240">
    <property type="entry name" value="ADH_N"/>
    <property type="match status" value="1"/>
</dbReference>
<evidence type="ECO:0000256" key="4">
    <source>
        <dbReference type="SAM" id="MobiDB-lite"/>
    </source>
</evidence>
<dbReference type="EMBL" id="JAPNTZ010000018">
    <property type="protein sequence ID" value="MCY1144167.1"/>
    <property type="molecule type" value="Genomic_DNA"/>
</dbReference>
<dbReference type="Proteomes" id="UP001151002">
    <property type="component" value="Unassembled WGS sequence"/>
</dbReference>
<gene>
    <name evidence="6" type="ORF">OWR29_39760</name>
</gene>
<organism evidence="6 7">
    <name type="scientific">Paractinoplanes pyxinae</name>
    <dbReference type="NCBI Taxonomy" id="2997416"/>
    <lineage>
        <taxon>Bacteria</taxon>
        <taxon>Bacillati</taxon>
        <taxon>Actinomycetota</taxon>
        <taxon>Actinomycetes</taxon>
        <taxon>Micromonosporales</taxon>
        <taxon>Micromonosporaceae</taxon>
        <taxon>Paractinoplanes</taxon>
    </lineage>
</organism>
<dbReference type="PANTHER" id="PTHR42813">
    <property type="entry name" value="ZINC-TYPE ALCOHOL DEHYDROGENASE-LIKE"/>
    <property type="match status" value="1"/>
</dbReference>
<keyword evidence="2" id="KW-0479">Metal-binding</keyword>
<evidence type="ECO:0000313" key="6">
    <source>
        <dbReference type="EMBL" id="MCY1144167.1"/>
    </source>
</evidence>
<dbReference type="RefSeq" id="WP_267568738.1">
    <property type="nucleotide sequence ID" value="NZ_JAPNTZ010000018.1"/>
</dbReference>
<keyword evidence="7" id="KW-1185">Reference proteome</keyword>
<evidence type="ECO:0000313" key="7">
    <source>
        <dbReference type="Proteomes" id="UP001151002"/>
    </source>
</evidence>